<dbReference type="FunFam" id="3.30.70.270:FF:000001">
    <property type="entry name" value="Diguanylate cyclase domain protein"/>
    <property type="match status" value="1"/>
</dbReference>
<comment type="cofactor">
    <cofactor evidence="1">
        <name>Mg(2+)</name>
        <dbReference type="ChEBI" id="CHEBI:18420"/>
    </cofactor>
</comment>
<dbReference type="RefSeq" id="WP_096366864.1">
    <property type="nucleotide sequence ID" value="NZ_AP018052.1"/>
</dbReference>
<dbReference type="SUPFAM" id="SSF55073">
    <property type="entry name" value="Nucleotide cyclase"/>
    <property type="match status" value="1"/>
</dbReference>
<keyword evidence="5" id="KW-0175">Coiled coil</keyword>
<evidence type="ECO:0000313" key="9">
    <source>
        <dbReference type="Proteomes" id="UP000218765"/>
    </source>
</evidence>
<dbReference type="Gene3D" id="3.30.70.270">
    <property type="match status" value="1"/>
</dbReference>
<dbReference type="GO" id="GO:0043709">
    <property type="term" value="P:cell adhesion involved in single-species biofilm formation"/>
    <property type="evidence" value="ECO:0007669"/>
    <property type="project" value="TreeGrafter"/>
</dbReference>
<keyword evidence="4" id="KW-0597">Phosphoprotein</keyword>
<gene>
    <name evidence="8" type="ORF">FOKN1_2437</name>
</gene>
<sequence>MKESALMQPQASETDTDQPCVVLLVDDQEMVAEGIRRMVEDEPGIELHYCQDPRNAIQMATELKVTTILQDLVMPEIDGIMLVRFYRANPVTQDIPVIVLSSKEDPSIKSDAFSCGANDYLVKLPDKIELVARVRAHSRSYLLQKERDAAYHALREIQRQLEESNTQLEESNRELQRLSSLDGLTGIANRRQFDKMLDKEWQRALRNCTGLALVMIDIDYFKLYNDTHGHQLGDDCLKVVARELDHVVHRPSDLVARYGGEEFAVILPDTDEEGALQVAEKMQQVIHDLNIEHEASKVSDRITLSIGIATASPRGGLPDDLLKQADAALYEAKSQGRNRIVVKSDIPVAG</sequence>
<dbReference type="InterPro" id="IPR043128">
    <property type="entry name" value="Rev_trsase/Diguanyl_cyclase"/>
</dbReference>
<dbReference type="InterPro" id="IPR011006">
    <property type="entry name" value="CheY-like_superfamily"/>
</dbReference>
<dbReference type="Gene3D" id="3.40.50.2300">
    <property type="match status" value="1"/>
</dbReference>
<accession>A0A1Z4VT45</accession>
<dbReference type="KEGG" id="ttc:FOKN1_2437"/>
<dbReference type="PANTHER" id="PTHR45138:SF9">
    <property type="entry name" value="DIGUANYLATE CYCLASE DGCM-RELATED"/>
    <property type="match status" value="1"/>
</dbReference>
<dbReference type="OrthoDB" id="9812260at2"/>
<evidence type="ECO:0000256" key="3">
    <source>
        <dbReference type="ARBA" id="ARBA00034247"/>
    </source>
</evidence>
<protein>
    <recommendedName>
        <fullName evidence="2">diguanylate cyclase</fullName>
        <ecNumber evidence="2">2.7.7.65</ecNumber>
    </recommendedName>
</protein>
<organism evidence="8 9">
    <name type="scientific">Thiohalobacter thiocyanaticus</name>
    <dbReference type="NCBI Taxonomy" id="585455"/>
    <lineage>
        <taxon>Bacteria</taxon>
        <taxon>Pseudomonadati</taxon>
        <taxon>Pseudomonadota</taxon>
        <taxon>Gammaproteobacteria</taxon>
        <taxon>Thiohalobacterales</taxon>
        <taxon>Thiohalobacteraceae</taxon>
        <taxon>Thiohalobacter</taxon>
    </lineage>
</organism>
<dbReference type="SMART" id="SM00448">
    <property type="entry name" value="REC"/>
    <property type="match status" value="1"/>
</dbReference>
<dbReference type="CDD" id="cd01949">
    <property type="entry name" value="GGDEF"/>
    <property type="match status" value="1"/>
</dbReference>
<dbReference type="AlphaFoldDB" id="A0A1Z4VT45"/>
<dbReference type="PROSITE" id="PS50887">
    <property type="entry name" value="GGDEF"/>
    <property type="match status" value="1"/>
</dbReference>
<dbReference type="Pfam" id="PF00990">
    <property type="entry name" value="GGDEF"/>
    <property type="match status" value="1"/>
</dbReference>
<name>A0A1Z4VT45_9GAMM</name>
<dbReference type="PROSITE" id="PS50110">
    <property type="entry name" value="RESPONSE_REGULATORY"/>
    <property type="match status" value="1"/>
</dbReference>
<dbReference type="GO" id="GO:0005886">
    <property type="term" value="C:plasma membrane"/>
    <property type="evidence" value="ECO:0007669"/>
    <property type="project" value="TreeGrafter"/>
</dbReference>
<evidence type="ECO:0000313" key="8">
    <source>
        <dbReference type="EMBL" id="BAZ94809.1"/>
    </source>
</evidence>
<dbReference type="GO" id="GO:0052621">
    <property type="term" value="F:diguanylate cyclase activity"/>
    <property type="evidence" value="ECO:0007669"/>
    <property type="project" value="UniProtKB-EC"/>
</dbReference>
<dbReference type="EC" id="2.7.7.65" evidence="2"/>
<dbReference type="InterPro" id="IPR001789">
    <property type="entry name" value="Sig_transdc_resp-reg_receiver"/>
</dbReference>
<dbReference type="GO" id="GO:1902201">
    <property type="term" value="P:negative regulation of bacterial-type flagellum-dependent cell motility"/>
    <property type="evidence" value="ECO:0007669"/>
    <property type="project" value="TreeGrafter"/>
</dbReference>
<feature type="domain" description="GGDEF" evidence="7">
    <location>
        <begin position="209"/>
        <end position="345"/>
    </location>
</feature>
<dbReference type="InterPro" id="IPR050469">
    <property type="entry name" value="Diguanylate_Cyclase"/>
</dbReference>
<dbReference type="Proteomes" id="UP000218765">
    <property type="component" value="Chromosome"/>
</dbReference>
<keyword evidence="9" id="KW-1185">Reference proteome</keyword>
<dbReference type="PANTHER" id="PTHR45138">
    <property type="entry name" value="REGULATORY COMPONENTS OF SENSORY TRANSDUCTION SYSTEM"/>
    <property type="match status" value="1"/>
</dbReference>
<dbReference type="SMART" id="SM00267">
    <property type="entry name" value="GGDEF"/>
    <property type="match status" value="1"/>
</dbReference>
<feature type="coiled-coil region" evidence="5">
    <location>
        <begin position="147"/>
        <end position="181"/>
    </location>
</feature>
<dbReference type="EMBL" id="AP018052">
    <property type="protein sequence ID" value="BAZ94809.1"/>
    <property type="molecule type" value="Genomic_DNA"/>
</dbReference>
<dbReference type="NCBIfam" id="TIGR00254">
    <property type="entry name" value="GGDEF"/>
    <property type="match status" value="1"/>
</dbReference>
<evidence type="ECO:0000256" key="5">
    <source>
        <dbReference type="SAM" id="Coils"/>
    </source>
</evidence>
<dbReference type="InterPro" id="IPR000160">
    <property type="entry name" value="GGDEF_dom"/>
</dbReference>
<comment type="catalytic activity">
    <reaction evidence="3">
        <text>2 GTP = 3',3'-c-di-GMP + 2 diphosphate</text>
        <dbReference type="Rhea" id="RHEA:24898"/>
        <dbReference type="ChEBI" id="CHEBI:33019"/>
        <dbReference type="ChEBI" id="CHEBI:37565"/>
        <dbReference type="ChEBI" id="CHEBI:58805"/>
        <dbReference type="EC" id="2.7.7.65"/>
    </reaction>
</comment>
<dbReference type="SUPFAM" id="SSF52172">
    <property type="entry name" value="CheY-like"/>
    <property type="match status" value="1"/>
</dbReference>
<feature type="modified residue" description="4-aspartylphosphate" evidence="4">
    <location>
        <position position="71"/>
    </location>
</feature>
<dbReference type="Pfam" id="PF00072">
    <property type="entry name" value="Response_reg"/>
    <property type="match status" value="1"/>
</dbReference>
<evidence type="ECO:0000256" key="2">
    <source>
        <dbReference type="ARBA" id="ARBA00012528"/>
    </source>
</evidence>
<evidence type="ECO:0000259" key="6">
    <source>
        <dbReference type="PROSITE" id="PS50110"/>
    </source>
</evidence>
<reference evidence="8 9" key="1">
    <citation type="submission" date="2017-05" db="EMBL/GenBank/DDBJ databases">
        <title>Thiocyanate degradation by Thiohalobacter thiocyanaticus FOKN1.</title>
        <authorList>
            <person name="Oshiki M."/>
            <person name="Fukushima T."/>
            <person name="Kawano S."/>
            <person name="Nakagawa J."/>
        </authorList>
    </citation>
    <scope>NUCLEOTIDE SEQUENCE [LARGE SCALE GENOMIC DNA]</scope>
    <source>
        <strain evidence="8 9">FOKN1</strain>
    </source>
</reference>
<evidence type="ECO:0000256" key="1">
    <source>
        <dbReference type="ARBA" id="ARBA00001946"/>
    </source>
</evidence>
<evidence type="ECO:0000256" key="4">
    <source>
        <dbReference type="PROSITE-ProRule" id="PRU00169"/>
    </source>
</evidence>
<dbReference type="GO" id="GO:0000160">
    <property type="term" value="P:phosphorelay signal transduction system"/>
    <property type="evidence" value="ECO:0007669"/>
    <property type="project" value="InterPro"/>
</dbReference>
<proteinExistence type="predicted"/>
<evidence type="ECO:0000259" key="7">
    <source>
        <dbReference type="PROSITE" id="PS50887"/>
    </source>
</evidence>
<feature type="domain" description="Response regulatory" evidence="6">
    <location>
        <begin position="21"/>
        <end position="138"/>
    </location>
</feature>
<dbReference type="InterPro" id="IPR029787">
    <property type="entry name" value="Nucleotide_cyclase"/>
</dbReference>